<protein>
    <submittedName>
        <fullName evidence="1">Uncharacterized protein</fullName>
    </submittedName>
</protein>
<dbReference type="KEGG" id="sog:RA178_03285"/>
<dbReference type="RefSeq" id="WP_041411383.1">
    <property type="nucleotide sequence ID" value="NZ_CP132914.1"/>
</dbReference>
<reference evidence="1" key="1">
    <citation type="submission" date="2023-08" db="EMBL/GenBank/DDBJ databases">
        <title>Complete genome sequence of Shewanella oncorhynchi Z-P2, a siderophore putrebactin-producing bacterium.</title>
        <authorList>
            <person name="Zhang Y."/>
        </authorList>
    </citation>
    <scope>NUCLEOTIDE SEQUENCE</scope>
    <source>
        <strain evidence="1">Z-P2</strain>
    </source>
</reference>
<dbReference type="GeneID" id="301338175"/>
<organism evidence="1">
    <name type="scientific">Shewanella oncorhynchi</name>
    <dbReference type="NCBI Taxonomy" id="2726434"/>
    <lineage>
        <taxon>Bacteria</taxon>
        <taxon>Pseudomonadati</taxon>
        <taxon>Pseudomonadota</taxon>
        <taxon>Gammaproteobacteria</taxon>
        <taxon>Alteromonadales</taxon>
        <taxon>Shewanellaceae</taxon>
        <taxon>Shewanella</taxon>
    </lineage>
</organism>
<proteinExistence type="predicted"/>
<gene>
    <name evidence="1" type="ORF">RA178_03285</name>
</gene>
<dbReference type="AlphaFoldDB" id="A0AA50KER4"/>
<sequence>MNNQIITYGLALFLLYAGSTDARFIRQDLAQAVLSAENIVDVTVISSEMIEWTHTPKWKVSLGDKSLCGYKNKVRVNESLSKPNSDQLTLGSKEELIPGRRYLLFIEERGGFANDVIYKREGDERTRFEDCLSRVPKLKSNWLTTSYFSGDSESKVTLSYWLIPPNDLPHNTFYISEVRQNGKLVPLTESAVDVKIKDELVLPRDIVLWKDLRSWMIDLTNPSTK</sequence>
<accession>A0AA50KER4</accession>
<evidence type="ECO:0000313" key="1">
    <source>
        <dbReference type="EMBL" id="WMB73662.1"/>
    </source>
</evidence>
<name>A0AA50KER4_9GAMM</name>
<dbReference type="EMBL" id="CP132914">
    <property type="protein sequence ID" value="WMB73662.1"/>
    <property type="molecule type" value="Genomic_DNA"/>
</dbReference>
<dbReference type="Proteomes" id="UP001236800">
    <property type="component" value="Chromosome"/>
</dbReference>